<evidence type="ECO:0000256" key="8">
    <source>
        <dbReference type="ARBA" id="ARBA00022692"/>
    </source>
</evidence>
<evidence type="ECO:0000256" key="2">
    <source>
        <dbReference type="ARBA" id="ARBA00004162"/>
    </source>
</evidence>
<evidence type="ECO:0000256" key="11">
    <source>
        <dbReference type="ARBA" id="ARBA00023010"/>
    </source>
</evidence>
<feature type="transmembrane region" description="Helical" evidence="13">
    <location>
        <begin position="20"/>
        <end position="39"/>
    </location>
</feature>
<dbReference type="PANTHER" id="PTHR33909">
    <property type="entry name" value="SEC TRANSLOCON ACCESSORY COMPLEX SUBUNIT YAJC"/>
    <property type="match status" value="1"/>
</dbReference>
<protein>
    <recommendedName>
        <fullName evidence="5">Sec translocon accessory complex subunit YajC</fullName>
    </recommendedName>
</protein>
<dbReference type="InterPro" id="IPR042177">
    <property type="entry name" value="Cell/Rod_1"/>
</dbReference>
<keyword evidence="6" id="KW-0813">Transport</keyword>
<dbReference type="InterPro" id="IPR003849">
    <property type="entry name" value="Preprotein_translocase_YajC"/>
</dbReference>
<evidence type="ECO:0000256" key="6">
    <source>
        <dbReference type="ARBA" id="ARBA00022448"/>
    </source>
</evidence>
<keyword evidence="10 13" id="KW-1133">Transmembrane helix</keyword>
<comment type="similarity">
    <text evidence="3">Belongs to the YajC family.</text>
</comment>
<keyword evidence="7" id="KW-1003">Cell membrane</keyword>
<keyword evidence="12 13" id="KW-0472">Membrane</keyword>
<comment type="caution">
    <text evidence="14">The sequence shown here is derived from an EMBL/GenBank/DDBJ whole genome shotgun (WGS) entry which is preliminary data.</text>
</comment>
<dbReference type="RefSeq" id="WP_183955158.1">
    <property type="nucleotide sequence ID" value="NZ_JACIEB010000003.1"/>
</dbReference>
<proteinExistence type="inferred from homology"/>
<evidence type="ECO:0000256" key="1">
    <source>
        <dbReference type="ARBA" id="ARBA00002061"/>
    </source>
</evidence>
<sequence>MLISPAYAQAAGATTSNAGVIMQMMPLVLIFIVFYFLLIRPQQKRMKEHKAKIEAVKKGDQVVTGGGLVGKVVRVDEHYADIELAPGMKVKAVKSTLTDVIDPMVAKPAND</sequence>
<dbReference type="Gene3D" id="2.40.10.340">
    <property type="entry name" value="Rod shape-determining protein MreC, domain 1"/>
    <property type="match status" value="1"/>
</dbReference>
<keyword evidence="15" id="KW-1185">Reference proteome</keyword>
<evidence type="ECO:0000256" key="9">
    <source>
        <dbReference type="ARBA" id="ARBA00022927"/>
    </source>
</evidence>
<evidence type="ECO:0000256" key="3">
    <source>
        <dbReference type="ARBA" id="ARBA00006742"/>
    </source>
</evidence>
<evidence type="ECO:0000256" key="5">
    <source>
        <dbReference type="ARBA" id="ARBA00014962"/>
    </source>
</evidence>
<evidence type="ECO:0000256" key="12">
    <source>
        <dbReference type="ARBA" id="ARBA00023136"/>
    </source>
</evidence>
<gene>
    <name evidence="14" type="ORF">GGR44_001759</name>
</gene>
<evidence type="ECO:0000256" key="4">
    <source>
        <dbReference type="ARBA" id="ARBA00011718"/>
    </source>
</evidence>
<comment type="function">
    <text evidence="1">The SecYEG-SecDF-YajC-YidC holo-translocon (HTL) protein secretase/insertase is a supercomplex required for protein secretion, insertion of proteins into membranes, and assembly of membrane protein complexes. While the SecYEG complex is essential for assembly of a number of proteins and complexes, the SecDF-YajC-YidC subcomplex facilitates these functions.</text>
</comment>
<dbReference type="AlphaFoldDB" id="A0A7W6GNR9"/>
<dbReference type="Pfam" id="PF02699">
    <property type="entry name" value="YajC"/>
    <property type="match status" value="1"/>
</dbReference>
<evidence type="ECO:0000313" key="14">
    <source>
        <dbReference type="EMBL" id="MBB3982100.1"/>
    </source>
</evidence>
<dbReference type="NCBIfam" id="TIGR00739">
    <property type="entry name" value="yajC"/>
    <property type="match status" value="1"/>
</dbReference>
<dbReference type="PRINTS" id="PR01853">
    <property type="entry name" value="YAJCTRNLCASE"/>
</dbReference>
<organism evidence="14 15">
    <name type="scientific">Sphingobium fontiphilum</name>
    <dbReference type="NCBI Taxonomy" id="944425"/>
    <lineage>
        <taxon>Bacteria</taxon>
        <taxon>Pseudomonadati</taxon>
        <taxon>Pseudomonadota</taxon>
        <taxon>Alphaproteobacteria</taxon>
        <taxon>Sphingomonadales</taxon>
        <taxon>Sphingomonadaceae</taxon>
        <taxon>Sphingobium</taxon>
    </lineage>
</organism>
<name>A0A7W6GNR9_9SPHN</name>
<accession>A0A7W6GNR9</accession>
<keyword evidence="11" id="KW-0811">Translocation</keyword>
<keyword evidence="9" id="KW-0653">Protein transport</keyword>
<dbReference type="PANTHER" id="PTHR33909:SF1">
    <property type="entry name" value="SEC TRANSLOCON ACCESSORY COMPLEX SUBUNIT YAJC"/>
    <property type="match status" value="1"/>
</dbReference>
<dbReference type="EMBL" id="JACIEB010000003">
    <property type="protein sequence ID" value="MBB3982100.1"/>
    <property type="molecule type" value="Genomic_DNA"/>
</dbReference>
<dbReference type="GO" id="GO:0005886">
    <property type="term" value="C:plasma membrane"/>
    <property type="evidence" value="ECO:0007669"/>
    <property type="project" value="UniProtKB-SubCell"/>
</dbReference>
<reference evidence="14 15" key="1">
    <citation type="submission" date="2020-08" db="EMBL/GenBank/DDBJ databases">
        <title>Genomic Encyclopedia of Type Strains, Phase IV (KMG-IV): sequencing the most valuable type-strain genomes for metagenomic binning, comparative biology and taxonomic classification.</title>
        <authorList>
            <person name="Goeker M."/>
        </authorList>
    </citation>
    <scope>NUCLEOTIDE SEQUENCE [LARGE SCALE GENOMIC DNA]</scope>
    <source>
        <strain evidence="14 15">DSM 29348</strain>
    </source>
</reference>
<dbReference type="Proteomes" id="UP000552757">
    <property type="component" value="Unassembled WGS sequence"/>
</dbReference>
<dbReference type="GO" id="GO:0015031">
    <property type="term" value="P:protein transport"/>
    <property type="evidence" value="ECO:0007669"/>
    <property type="project" value="UniProtKB-KW"/>
</dbReference>
<evidence type="ECO:0000313" key="15">
    <source>
        <dbReference type="Proteomes" id="UP000552757"/>
    </source>
</evidence>
<evidence type="ECO:0000256" key="13">
    <source>
        <dbReference type="SAM" id="Phobius"/>
    </source>
</evidence>
<evidence type="ECO:0000256" key="7">
    <source>
        <dbReference type="ARBA" id="ARBA00022475"/>
    </source>
</evidence>
<keyword evidence="8 13" id="KW-0812">Transmembrane</keyword>
<comment type="subunit">
    <text evidence="4">Part of the SecDF-YidC-YajC translocase complex. The SecDF-YidC-YajC translocase forms a supercomplex with SecYEG, called the holo-translocon (HTL).</text>
</comment>
<dbReference type="SMART" id="SM01323">
    <property type="entry name" value="YajC"/>
    <property type="match status" value="1"/>
</dbReference>
<evidence type="ECO:0000256" key="10">
    <source>
        <dbReference type="ARBA" id="ARBA00022989"/>
    </source>
</evidence>
<comment type="subcellular location">
    <subcellularLocation>
        <location evidence="2">Cell membrane</location>
        <topology evidence="2">Single-pass membrane protein</topology>
    </subcellularLocation>
</comment>